<keyword evidence="2" id="KW-0732">Signal</keyword>
<protein>
    <submittedName>
        <fullName evidence="3">Uncharacterized protein</fullName>
    </submittedName>
</protein>
<reference evidence="3" key="2">
    <citation type="journal article" date="2015" name="Data Brief">
        <title>Shoot transcriptome of the giant reed, Arundo donax.</title>
        <authorList>
            <person name="Barrero R.A."/>
            <person name="Guerrero F.D."/>
            <person name="Moolhuijzen P."/>
            <person name="Goolsby J.A."/>
            <person name="Tidwell J."/>
            <person name="Bellgard S.E."/>
            <person name="Bellgard M.I."/>
        </authorList>
    </citation>
    <scope>NUCLEOTIDE SEQUENCE</scope>
    <source>
        <tissue evidence="3">Shoot tissue taken approximately 20 cm above the soil surface</tissue>
    </source>
</reference>
<proteinExistence type="predicted"/>
<evidence type="ECO:0000313" key="3">
    <source>
        <dbReference type="EMBL" id="JAD30445.1"/>
    </source>
</evidence>
<feature type="chain" id="PRO_5002044932" evidence="2">
    <location>
        <begin position="20"/>
        <end position="45"/>
    </location>
</feature>
<organism evidence="3">
    <name type="scientific">Arundo donax</name>
    <name type="common">Giant reed</name>
    <name type="synonym">Donax arundinaceus</name>
    <dbReference type="NCBI Taxonomy" id="35708"/>
    <lineage>
        <taxon>Eukaryota</taxon>
        <taxon>Viridiplantae</taxon>
        <taxon>Streptophyta</taxon>
        <taxon>Embryophyta</taxon>
        <taxon>Tracheophyta</taxon>
        <taxon>Spermatophyta</taxon>
        <taxon>Magnoliopsida</taxon>
        <taxon>Liliopsida</taxon>
        <taxon>Poales</taxon>
        <taxon>Poaceae</taxon>
        <taxon>PACMAD clade</taxon>
        <taxon>Arundinoideae</taxon>
        <taxon>Arundineae</taxon>
        <taxon>Arundo</taxon>
    </lineage>
</organism>
<name>A0A0A8Z117_ARUDO</name>
<evidence type="ECO:0000256" key="2">
    <source>
        <dbReference type="SAM" id="SignalP"/>
    </source>
</evidence>
<evidence type="ECO:0000256" key="1">
    <source>
        <dbReference type="SAM" id="MobiDB-lite"/>
    </source>
</evidence>
<dbReference type="AlphaFoldDB" id="A0A0A8Z117"/>
<feature type="region of interest" description="Disordered" evidence="1">
    <location>
        <begin position="25"/>
        <end position="45"/>
    </location>
</feature>
<sequence length="45" mass="4604">MPKTLLCFASCLVASPLIATYPPVGSSGLGSRVHGTTISGIDKKE</sequence>
<accession>A0A0A8Z117</accession>
<reference evidence="3" key="1">
    <citation type="submission" date="2014-09" db="EMBL/GenBank/DDBJ databases">
        <authorList>
            <person name="Magalhaes I.L.F."/>
            <person name="Oliveira U."/>
            <person name="Santos F.R."/>
            <person name="Vidigal T.H.D.A."/>
            <person name="Brescovit A.D."/>
            <person name="Santos A.J."/>
        </authorList>
    </citation>
    <scope>NUCLEOTIDE SEQUENCE</scope>
    <source>
        <tissue evidence="3">Shoot tissue taken approximately 20 cm above the soil surface</tissue>
    </source>
</reference>
<feature type="signal peptide" evidence="2">
    <location>
        <begin position="1"/>
        <end position="19"/>
    </location>
</feature>
<dbReference type="EMBL" id="GBRH01267450">
    <property type="protein sequence ID" value="JAD30445.1"/>
    <property type="molecule type" value="Transcribed_RNA"/>
</dbReference>